<feature type="non-terminal residue" evidence="2">
    <location>
        <position position="1"/>
    </location>
</feature>
<comment type="caution">
    <text evidence="2">The sequence shown here is derived from an EMBL/GenBank/DDBJ whole genome shotgun (WGS) entry which is preliminary data.</text>
</comment>
<name>A0ABV0ZDT2_9TELE</name>
<evidence type="ECO:0000313" key="2">
    <source>
        <dbReference type="EMBL" id="MEQ2304241.1"/>
    </source>
</evidence>
<keyword evidence="3" id="KW-1185">Reference proteome</keyword>
<dbReference type="EMBL" id="JAHRIP010058854">
    <property type="protein sequence ID" value="MEQ2304241.1"/>
    <property type="molecule type" value="Genomic_DNA"/>
</dbReference>
<sequence>SWEGGQLGGGGKGNPGGKCFRFRCPFVFQVRGRERESGRTEDGWFPGENIQERNPNTRVLKLQQKNPGQVRRLENSAPATLTLGA</sequence>
<accession>A0ABV0ZDT2</accession>
<protein>
    <submittedName>
        <fullName evidence="2">Uncharacterized protein</fullName>
    </submittedName>
</protein>
<evidence type="ECO:0000313" key="3">
    <source>
        <dbReference type="Proteomes" id="UP001469553"/>
    </source>
</evidence>
<gene>
    <name evidence="2" type="ORF">AMECASPLE_024980</name>
</gene>
<evidence type="ECO:0000256" key="1">
    <source>
        <dbReference type="SAM" id="MobiDB-lite"/>
    </source>
</evidence>
<proteinExistence type="predicted"/>
<reference evidence="2 3" key="1">
    <citation type="submission" date="2021-06" db="EMBL/GenBank/DDBJ databases">
        <authorList>
            <person name="Palmer J.M."/>
        </authorList>
    </citation>
    <scope>NUCLEOTIDE SEQUENCE [LARGE SCALE GENOMIC DNA]</scope>
    <source>
        <strain evidence="2 3">AS_MEX2019</strain>
        <tissue evidence="2">Muscle</tissue>
    </source>
</reference>
<feature type="region of interest" description="Disordered" evidence="1">
    <location>
        <begin position="65"/>
        <end position="85"/>
    </location>
</feature>
<dbReference type="Proteomes" id="UP001469553">
    <property type="component" value="Unassembled WGS sequence"/>
</dbReference>
<organism evidence="2 3">
    <name type="scientific">Ameca splendens</name>
    <dbReference type="NCBI Taxonomy" id="208324"/>
    <lineage>
        <taxon>Eukaryota</taxon>
        <taxon>Metazoa</taxon>
        <taxon>Chordata</taxon>
        <taxon>Craniata</taxon>
        <taxon>Vertebrata</taxon>
        <taxon>Euteleostomi</taxon>
        <taxon>Actinopterygii</taxon>
        <taxon>Neopterygii</taxon>
        <taxon>Teleostei</taxon>
        <taxon>Neoteleostei</taxon>
        <taxon>Acanthomorphata</taxon>
        <taxon>Ovalentaria</taxon>
        <taxon>Atherinomorphae</taxon>
        <taxon>Cyprinodontiformes</taxon>
        <taxon>Goodeidae</taxon>
        <taxon>Ameca</taxon>
    </lineage>
</organism>